<reference evidence="2" key="1">
    <citation type="submission" date="2016-12" db="EMBL/GenBank/DDBJ databases">
        <title>The genomes of Aspergillus section Nigri reveals drivers in fungal speciation.</title>
        <authorList>
            <consortium name="DOE Joint Genome Institute"/>
            <person name="Vesth T.C."/>
            <person name="Nybo J."/>
            <person name="Theobald S."/>
            <person name="Brandl J."/>
            <person name="Frisvad J.C."/>
            <person name="Nielsen K.F."/>
            <person name="Lyhne E.K."/>
            <person name="Kogle M.E."/>
            <person name="Kuo A."/>
            <person name="Riley R."/>
            <person name="Clum A."/>
            <person name="Nolan M."/>
            <person name="Lipzen A."/>
            <person name="Salamov A."/>
            <person name="Henrissat B."/>
            <person name="Wiebenga A."/>
            <person name="De Vries R.P."/>
            <person name="Grigoriev I.V."/>
            <person name="Mortensen U.H."/>
            <person name="Andersen M.R."/>
            <person name="Baker S.E."/>
        </authorList>
    </citation>
    <scope>NUCLEOTIDE SEQUENCE [LARGE SCALE GENOMIC DNA]</scope>
    <source>
        <strain evidence="2">CBS 113365</strain>
    </source>
</reference>
<evidence type="ECO:0000259" key="1">
    <source>
        <dbReference type="SMART" id="SM00198"/>
    </source>
</evidence>
<accession>A0A319ATF2</accession>
<dbReference type="EMBL" id="KZ821651">
    <property type="protein sequence ID" value="PYH63617.1"/>
    <property type="molecule type" value="Genomic_DNA"/>
</dbReference>
<dbReference type="SMART" id="SM00198">
    <property type="entry name" value="SCP"/>
    <property type="match status" value="1"/>
</dbReference>
<dbReference type="SUPFAM" id="SSF55797">
    <property type="entry name" value="PR-1-like"/>
    <property type="match status" value="1"/>
</dbReference>
<dbReference type="AlphaFoldDB" id="A0A319ATF2"/>
<dbReference type="PROSITE" id="PS01009">
    <property type="entry name" value="CRISP_1"/>
    <property type="match status" value="1"/>
</dbReference>
<organism evidence="2 3">
    <name type="scientific">Aspergillus vadensis (strain CBS 113365 / IMI 142717 / IBT 24658)</name>
    <dbReference type="NCBI Taxonomy" id="1448311"/>
    <lineage>
        <taxon>Eukaryota</taxon>
        <taxon>Fungi</taxon>
        <taxon>Dikarya</taxon>
        <taxon>Ascomycota</taxon>
        <taxon>Pezizomycotina</taxon>
        <taxon>Eurotiomycetes</taxon>
        <taxon>Eurotiomycetidae</taxon>
        <taxon>Eurotiales</taxon>
        <taxon>Aspergillaceae</taxon>
        <taxon>Aspergillus</taxon>
        <taxon>Aspergillus subgen. Circumdati</taxon>
    </lineage>
</organism>
<dbReference type="Proteomes" id="UP000248405">
    <property type="component" value="Unassembled WGS sequence"/>
</dbReference>
<dbReference type="CDD" id="cd05380">
    <property type="entry name" value="CAP_euk"/>
    <property type="match status" value="1"/>
</dbReference>
<dbReference type="OrthoDB" id="337038at2759"/>
<keyword evidence="3" id="KW-1185">Reference proteome</keyword>
<sequence>MSGRLMAALCLRDVEVRDPGPGRFLLLVDDLLCYSSTQNSLLCISPFLKTPGTMLACLLTRDRPPSMTHRDVEIRPEPTQIADPTGYTPPAGVALLSVIKLPPQLQLLALSARSRLYYHFTPTALRSLPQYQQPSFSIMRYSLALGALCAAGALANNVDKRSYVTDWTVVTLTTTITEYPTPTVYENVAAQEATAAAAASSSSAAAVAAAAESSSSAAAAAAAASASAEASTSSVVTPVVETTAAATTAAAVATSAAEEVATSWTSAWTSAWTSSWSSTVAPSTTLATSTSSSASSTATSAYQSAVLYNHNVHRSNHSASSVEWSSDLESSAYTLAAKCVYEHDTSIDGGGYGQNIGYGVEASEIGVMITNLMYNDEMGYYTDLYGEADPDMTYFDNWGHFSQIVWAATTHVGCATVTCDSLGNVDASEALPFTVCNYSPAGNYEGEYATNVKRPLGQAVYVAS</sequence>
<name>A0A319ATF2_ASPVC</name>
<gene>
    <name evidence="2" type="ORF">BO88DRAFT_447535</name>
</gene>
<evidence type="ECO:0000313" key="2">
    <source>
        <dbReference type="EMBL" id="PYH63617.1"/>
    </source>
</evidence>
<dbReference type="FunFam" id="3.40.33.10:FF:000018">
    <property type="entry name" value="SCP-like extracellular protein, putative"/>
    <property type="match status" value="1"/>
</dbReference>
<dbReference type="PANTHER" id="PTHR10334">
    <property type="entry name" value="CYSTEINE-RICH SECRETORY PROTEIN-RELATED"/>
    <property type="match status" value="1"/>
</dbReference>
<dbReference type="InterPro" id="IPR018244">
    <property type="entry name" value="Allrgn_V5/Tpx1_CS"/>
</dbReference>
<protein>
    <submittedName>
        <fullName evidence="2">PR-1-like protein</fullName>
    </submittedName>
</protein>
<dbReference type="InterPro" id="IPR035940">
    <property type="entry name" value="CAP_sf"/>
</dbReference>
<dbReference type="PRINTS" id="PR00837">
    <property type="entry name" value="V5TPXLIKE"/>
</dbReference>
<dbReference type="InterPro" id="IPR001283">
    <property type="entry name" value="CRISP-related"/>
</dbReference>
<evidence type="ECO:0000313" key="3">
    <source>
        <dbReference type="Proteomes" id="UP000248405"/>
    </source>
</evidence>
<dbReference type="Gene3D" id="3.40.33.10">
    <property type="entry name" value="CAP"/>
    <property type="match status" value="1"/>
</dbReference>
<dbReference type="GO" id="GO:0005576">
    <property type="term" value="C:extracellular region"/>
    <property type="evidence" value="ECO:0007669"/>
    <property type="project" value="InterPro"/>
</dbReference>
<dbReference type="InterPro" id="IPR014044">
    <property type="entry name" value="CAP_dom"/>
</dbReference>
<proteinExistence type="predicted"/>
<feature type="domain" description="SCP" evidence="1">
    <location>
        <begin position="301"/>
        <end position="446"/>
    </location>
</feature>
<dbReference type="GeneID" id="37214976"/>
<dbReference type="RefSeq" id="XP_025557411.1">
    <property type="nucleotide sequence ID" value="XM_025710384.1"/>
</dbReference>
<dbReference type="Pfam" id="PF00188">
    <property type="entry name" value="CAP"/>
    <property type="match status" value="1"/>
</dbReference>